<dbReference type="Ensembl" id="ENSACOT00000023650.1">
    <property type="protein sequence ID" value="ENSACOP00000022854.1"/>
    <property type="gene ID" value="ENSACOG00000015522.1"/>
</dbReference>
<evidence type="ECO:0000313" key="5">
    <source>
        <dbReference type="Ensembl" id="ENSACOP00000022854.1"/>
    </source>
</evidence>
<dbReference type="InterPro" id="IPR036322">
    <property type="entry name" value="WD40_repeat_dom_sf"/>
</dbReference>
<evidence type="ECO:0000256" key="2">
    <source>
        <dbReference type="ARBA" id="ARBA00022490"/>
    </source>
</evidence>
<comment type="subcellular location">
    <subcellularLocation>
        <location evidence="1">Cytoplasm</location>
    </subcellularLocation>
</comment>
<name>A0A8B9J214_9PSIT</name>
<dbReference type="AlphaFoldDB" id="A0A8B9J214"/>
<keyword evidence="6" id="KW-1185">Reference proteome</keyword>
<keyword evidence="4" id="KW-0677">Repeat</keyword>
<dbReference type="Proteomes" id="UP000694522">
    <property type="component" value="Unplaced"/>
</dbReference>
<dbReference type="PANTHER" id="PTHR13720:SF14">
    <property type="entry name" value="CILIA- AND FLAGELLA-ASSOCIATED PROTEIN 52"/>
    <property type="match status" value="1"/>
</dbReference>
<accession>A0A8B9J214</accession>
<sequence>LGSRISKAAEDLSLPSLAGHVPFGLICHPNKQHMLYPLGCTVVIQDLDSKKQVFLRGHTNNVSCIAVSRDGVYVASGEVAFMSFKTSSYGISRGRSYLLGYHFTRAGLKDWRFLPITFI</sequence>
<evidence type="ECO:0000256" key="3">
    <source>
        <dbReference type="ARBA" id="ARBA00022574"/>
    </source>
</evidence>
<dbReference type="SUPFAM" id="SSF50978">
    <property type="entry name" value="WD40 repeat-like"/>
    <property type="match status" value="1"/>
</dbReference>
<reference evidence="5" key="1">
    <citation type="submission" date="2025-08" db="UniProtKB">
        <authorList>
            <consortium name="Ensembl"/>
        </authorList>
    </citation>
    <scope>IDENTIFICATION</scope>
</reference>
<evidence type="ECO:0000256" key="1">
    <source>
        <dbReference type="ARBA" id="ARBA00004496"/>
    </source>
</evidence>
<dbReference type="InterPro" id="IPR050630">
    <property type="entry name" value="WD_repeat_EMAP"/>
</dbReference>
<dbReference type="Gene3D" id="2.130.10.10">
    <property type="entry name" value="YVTN repeat-like/Quinoprotein amine dehydrogenase"/>
    <property type="match status" value="1"/>
</dbReference>
<protein>
    <submittedName>
        <fullName evidence="5">Uncharacterized protein</fullName>
    </submittedName>
</protein>
<proteinExistence type="predicted"/>
<evidence type="ECO:0000313" key="6">
    <source>
        <dbReference type="Proteomes" id="UP000694522"/>
    </source>
</evidence>
<dbReference type="GO" id="GO:0005737">
    <property type="term" value="C:cytoplasm"/>
    <property type="evidence" value="ECO:0007669"/>
    <property type="project" value="UniProtKB-SubCell"/>
</dbReference>
<reference evidence="5" key="2">
    <citation type="submission" date="2025-09" db="UniProtKB">
        <authorList>
            <consortium name="Ensembl"/>
        </authorList>
    </citation>
    <scope>IDENTIFICATION</scope>
</reference>
<keyword evidence="2" id="KW-0963">Cytoplasm</keyword>
<organism evidence="5 6">
    <name type="scientific">Amazona collaria</name>
    <name type="common">yellow-billed parrot</name>
    <dbReference type="NCBI Taxonomy" id="241587"/>
    <lineage>
        <taxon>Eukaryota</taxon>
        <taxon>Metazoa</taxon>
        <taxon>Chordata</taxon>
        <taxon>Craniata</taxon>
        <taxon>Vertebrata</taxon>
        <taxon>Euteleostomi</taxon>
        <taxon>Archelosauria</taxon>
        <taxon>Archosauria</taxon>
        <taxon>Dinosauria</taxon>
        <taxon>Saurischia</taxon>
        <taxon>Theropoda</taxon>
        <taxon>Coelurosauria</taxon>
        <taxon>Aves</taxon>
        <taxon>Neognathae</taxon>
        <taxon>Neoaves</taxon>
        <taxon>Telluraves</taxon>
        <taxon>Australaves</taxon>
        <taxon>Psittaciformes</taxon>
        <taxon>Psittacidae</taxon>
        <taxon>Amazona</taxon>
    </lineage>
</organism>
<evidence type="ECO:0000256" key="4">
    <source>
        <dbReference type="ARBA" id="ARBA00022737"/>
    </source>
</evidence>
<dbReference type="PANTHER" id="PTHR13720">
    <property type="entry name" value="WD-40 REPEAT PROTEIN"/>
    <property type="match status" value="1"/>
</dbReference>
<keyword evidence="3" id="KW-0853">WD repeat</keyword>
<dbReference type="InterPro" id="IPR015943">
    <property type="entry name" value="WD40/YVTN_repeat-like_dom_sf"/>
</dbReference>